<keyword evidence="1" id="KW-0812">Transmembrane</keyword>
<dbReference type="GO" id="GO:0005886">
    <property type="term" value="C:plasma membrane"/>
    <property type="evidence" value="ECO:0007669"/>
    <property type="project" value="TreeGrafter"/>
</dbReference>
<dbReference type="EMBL" id="JADEYS010000001">
    <property type="protein sequence ID" value="MBE9395962.1"/>
    <property type="molecule type" value="Genomic_DNA"/>
</dbReference>
<proteinExistence type="predicted"/>
<dbReference type="Proteomes" id="UP000640333">
    <property type="component" value="Unassembled WGS sequence"/>
</dbReference>
<dbReference type="InterPro" id="IPR002541">
    <property type="entry name" value="Cyt_c_assembly"/>
</dbReference>
<feature type="transmembrane region" description="Helical" evidence="1">
    <location>
        <begin position="91"/>
        <end position="110"/>
    </location>
</feature>
<name>A0A8J7F9R2_9GAMM</name>
<feature type="domain" description="Cytochrome c assembly protein" evidence="2">
    <location>
        <begin position="37"/>
        <end position="261"/>
    </location>
</feature>
<dbReference type="RefSeq" id="WP_193951510.1">
    <property type="nucleotide sequence ID" value="NZ_JADEYS010000001.1"/>
</dbReference>
<dbReference type="AlphaFoldDB" id="A0A8J7F9R2"/>
<keyword evidence="1" id="KW-0472">Membrane</keyword>
<feature type="transmembrane region" description="Helical" evidence="1">
    <location>
        <begin position="6"/>
        <end position="24"/>
    </location>
</feature>
<feature type="transmembrane region" description="Helical" evidence="1">
    <location>
        <begin position="241"/>
        <end position="261"/>
    </location>
</feature>
<dbReference type="PANTHER" id="PTHR38034:SF1">
    <property type="entry name" value="INNER MEMBRANE PROTEIN YPJD"/>
    <property type="match status" value="1"/>
</dbReference>
<dbReference type="PANTHER" id="PTHR38034">
    <property type="entry name" value="INNER MEMBRANE PROTEIN YPJD"/>
    <property type="match status" value="1"/>
</dbReference>
<sequence length="262" mass="28921">MLILPTLLAALLYAVASFLQWQILQGKRQQPRTINQLLGWAGFASHTVAAYALLHQAEGIHLGFFAMGSLVSWLVVAIVLLSSIRQAIDNLFIGVFPIALMATLVAGFIPEESIARNYDGGLITHILLSVLAYSILTLAVLQAVLVSRQHSALKHHHTRGLVSSLPPLQTMDRLLFEMIWSGEILLTAALVSGFIFVDDLFAQHLLHKTALSLLAWVLYATLICGRLFFGWRSHTATRWTIGGFILLALAFFGSKLVLEWLL</sequence>
<dbReference type="Pfam" id="PF01578">
    <property type="entry name" value="Cytochrom_C_asm"/>
    <property type="match status" value="1"/>
</dbReference>
<keyword evidence="1" id="KW-1133">Transmembrane helix</keyword>
<accession>A0A8J7F9R2</accession>
<feature type="transmembrane region" description="Helical" evidence="1">
    <location>
        <begin position="174"/>
        <end position="197"/>
    </location>
</feature>
<dbReference type="GO" id="GO:0020037">
    <property type="term" value="F:heme binding"/>
    <property type="evidence" value="ECO:0007669"/>
    <property type="project" value="InterPro"/>
</dbReference>
<keyword evidence="4" id="KW-1185">Reference proteome</keyword>
<feature type="transmembrane region" description="Helical" evidence="1">
    <location>
        <begin position="209"/>
        <end position="229"/>
    </location>
</feature>
<organism evidence="3 4">
    <name type="scientific">Pontibacterium sinense</name>
    <dbReference type="NCBI Taxonomy" id="2781979"/>
    <lineage>
        <taxon>Bacteria</taxon>
        <taxon>Pseudomonadati</taxon>
        <taxon>Pseudomonadota</taxon>
        <taxon>Gammaproteobacteria</taxon>
        <taxon>Oceanospirillales</taxon>
        <taxon>Oceanospirillaceae</taxon>
        <taxon>Pontibacterium</taxon>
    </lineage>
</organism>
<evidence type="ECO:0000313" key="3">
    <source>
        <dbReference type="EMBL" id="MBE9395962.1"/>
    </source>
</evidence>
<dbReference type="InterPro" id="IPR052372">
    <property type="entry name" value="YpjD/HemX"/>
</dbReference>
<evidence type="ECO:0000259" key="2">
    <source>
        <dbReference type="Pfam" id="PF01578"/>
    </source>
</evidence>
<evidence type="ECO:0000256" key="1">
    <source>
        <dbReference type="SAM" id="Phobius"/>
    </source>
</evidence>
<feature type="transmembrane region" description="Helical" evidence="1">
    <location>
        <begin position="122"/>
        <end position="146"/>
    </location>
</feature>
<protein>
    <submittedName>
        <fullName evidence="3">Cytochrome c biogenesis protein CcsA</fullName>
    </submittedName>
</protein>
<dbReference type="GO" id="GO:0017004">
    <property type="term" value="P:cytochrome complex assembly"/>
    <property type="evidence" value="ECO:0007669"/>
    <property type="project" value="InterPro"/>
</dbReference>
<reference evidence="3" key="1">
    <citation type="submission" date="2020-10" db="EMBL/GenBank/DDBJ databases">
        <title>Bacterium isolated from coastal waters sediment.</title>
        <authorList>
            <person name="Chen R.-J."/>
            <person name="Lu D.-C."/>
            <person name="Zhu K.-L."/>
            <person name="Du Z.-J."/>
        </authorList>
    </citation>
    <scope>NUCLEOTIDE SEQUENCE</scope>
    <source>
        <strain evidence="3">N1Y112</strain>
    </source>
</reference>
<comment type="caution">
    <text evidence="3">The sequence shown here is derived from an EMBL/GenBank/DDBJ whole genome shotgun (WGS) entry which is preliminary data.</text>
</comment>
<evidence type="ECO:0000313" key="4">
    <source>
        <dbReference type="Proteomes" id="UP000640333"/>
    </source>
</evidence>
<gene>
    <name evidence="3" type="primary">ccsA</name>
    <name evidence="3" type="ORF">IOQ59_01670</name>
</gene>
<feature type="transmembrane region" description="Helical" evidence="1">
    <location>
        <begin position="60"/>
        <end position="84"/>
    </location>
</feature>